<evidence type="ECO:0000256" key="3">
    <source>
        <dbReference type="ARBA" id="ARBA00005254"/>
    </source>
</evidence>
<dbReference type="EMBL" id="VCAU01000062">
    <property type="protein sequence ID" value="KAF9887409.1"/>
    <property type="molecule type" value="Genomic_DNA"/>
</dbReference>
<dbReference type="CDD" id="cd06558">
    <property type="entry name" value="crotonase-like"/>
    <property type="match status" value="1"/>
</dbReference>
<accession>A0AAD4CIY3</accession>
<dbReference type="GO" id="GO:0006635">
    <property type="term" value="P:fatty acid beta-oxidation"/>
    <property type="evidence" value="ECO:0007669"/>
    <property type="project" value="TreeGrafter"/>
</dbReference>
<comment type="pathway">
    <text evidence="2">Siderophore biosynthesis.</text>
</comment>
<dbReference type="InterPro" id="IPR029045">
    <property type="entry name" value="ClpP/crotonase-like_dom_sf"/>
</dbReference>
<evidence type="ECO:0000313" key="8">
    <source>
        <dbReference type="Proteomes" id="UP001194746"/>
    </source>
</evidence>
<keyword evidence="4" id="KW-0576">Peroxisome</keyword>
<dbReference type="Proteomes" id="UP001194746">
    <property type="component" value="Unassembled WGS sequence"/>
</dbReference>
<dbReference type="InterPro" id="IPR001753">
    <property type="entry name" value="Enoyl-CoA_hydra/iso"/>
</dbReference>
<dbReference type="PANTHER" id="PTHR11941">
    <property type="entry name" value="ENOYL-COA HYDRATASE-RELATED"/>
    <property type="match status" value="1"/>
</dbReference>
<dbReference type="Pfam" id="PF00378">
    <property type="entry name" value="ECH_1"/>
    <property type="match status" value="1"/>
</dbReference>
<gene>
    <name evidence="7" type="ORF">FE257_010264</name>
</gene>
<comment type="caution">
    <text evidence="7">The sequence shown here is derived from an EMBL/GenBank/DDBJ whole genome shotgun (WGS) entry which is preliminary data.</text>
</comment>
<dbReference type="GO" id="GO:0016853">
    <property type="term" value="F:isomerase activity"/>
    <property type="evidence" value="ECO:0007669"/>
    <property type="project" value="UniProtKB-KW"/>
</dbReference>
<dbReference type="GO" id="GO:0016829">
    <property type="term" value="F:lyase activity"/>
    <property type="evidence" value="ECO:0007669"/>
    <property type="project" value="UniProtKB-KW"/>
</dbReference>
<dbReference type="FunFam" id="3.90.226.10:FF:000074">
    <property type="entry name" value="Enoyl-CoA hydratase (AFU_orthologue AFUA_2G10650)"/>
    <property type="match status" value="1"/>
</dbReference>
<dbReference type="PANTHER" id="PTHR11941:SF158">
    <property type="entry name" value="ENOYL-COA HYDRATASE (AFU_ORTHOLOGUE AFUA_2G10650)"/>
    <property type="match status" value="1"/>
</dbReference>
<reference evidence="7" key="2">
    <citation type="submission" date="2020-02" db="EMBL/GenBank/DDBJ databases">
        <authorList>
            <person name="Gilchrist C.L.M."/>
            <person name="Chooi Y.-H."/>
        </authorList>
    </citation>
    <scope>NUCLEOTIDE SEQUENCE</scope>
    <source>
        <strain evidence="7">MST-FP2251</strain>
    </source>
</reference>
<keyword evidence="5" id="KW-0413">Isomerase</keyword>
<evidence type="ECO:0000256" key="2">
    <source>
        <dbReference type="ARBA" id="ARBA00004924"/>
    </source>
</evidence>
<dbReference type="AlphaFoldDB" id="A0AAD4CIY3"/>
<protein>
    <recommendedName>
        <fullName evidence="9">Enoyl-CoA hydratase</fullName>
    </recommendedName>
</protein>
<dbReference type="GO" id="GO:0005739">
    <property type="term" value="C:mitochondrion"/>
    <property type="evidence" value="ECO:0007669"/>
    <property type="project" value="TreeGrafter"/>
</dbReference>
<dbReference type="Gene3D" id="3.90.226.10">
    <property type="entry name" value="2-enoyl-CoA Hydratase, Chain A, domain 1"/>
    <property type="match status" value="1"/>
</dbReference>
<evidence type="ECO:0000256" key="5">
    <source>
        <dbReference type="ARBA" id="ARBA00023235"/>
    </source>
</evidence>
<evidence type="ECO:0000256" key="4">
    <source>
        <dbReference type="ARBA" id="ARBA00023140"/>
    </source>
</evidence>
<reference evidence="7" key="1">
    <citation type="journal article" date="2019" name="Beilstein J. Org. Chem.">
        <title>Nanangenines: drimane sesquiterpenoids as the dominant metabolite cohort of a novel Australian fungus, Aspergillus nanangensis.</title>
        <authorList>
            <person name="Lacey H.J."/>
            <person name="Gilchrist C.L.M."/>
            <person name="Crombie A."/>
            <person name="Kalaitzis J.A."/>
            <person name="Vuong D."/>
            <person name="Rutledge P.J."/>
            <person name="Turner P."/>
            <person name="Pitt J.I."/>
            <person name="Lacey E."/>
            <person name="Chooi Y.H."/>
            <person name="Piggott A.M."/>
        </authorList>
    </citation>
    <scope>NUCLEOTIDE SEQUENCE</scope>
    <source>
        <strain evidence="7">MST-FP2251</strain>
    </source>
</reference>
<comment type="similarity">
    <text evidence="3">Belongs to the enoyl-CoA hydratase/isomerase family.</text>
</comment>
<proteinExistence type="inferred from homology"/>
<dbReference type="GO" id="GO:0005777">
    <property type="term" value="C:peroxisome"/>
    <property type="evidence" value="ECO:0007669"/>
    <property type="project" value="UniProtKB-SubCell"/>
</dbReference>
<name>A0AAD4CIY3_ASPNN</name>
<organism evidence="7 8">
    <name type="scientific">Aspergillus nanangensis</name>
    <dbReference type="NCBI Taxonomy" id="2582783"/>
    <lineage>
        <taxon>Eukaryota</taxon>
        <taxon>Fungi</taxon>
        <taxon>Dikarya</taxon>
        <taxon>Ascomycota</taxon>
        <taxon>Pezizomycotina</taxon>
        <taxon>Eurotiomycetes</taxon>
        <taxon>Eurotiomycetidae</taxon>
        <taxon>Eurotiales</taxon>
        <taxon>Aspergillaceae</taxon>
        <taxon>Aspergillus</taxon>
        <taxon>Aspergillus subgen. Circumdati</taxon>
    </lineage>
</organism>
<evidence type="ECO:0000256" key="1">
    <source>
        <dbReference type="ARBA" id="ARBA00004275"/>
    </source>
</evidence>
<keyword evidence="8" id="KW-1185">Reference proteome</keyword>
<sequence length="276" mass="29685">MTQPTIPPPKTDFLRLSFPAPRVLLATMTRPDKLNAMDPASSEEMANVFHWLDEEPSLSVAILTGTGRAFSAGADLKAWRASMEPGADPAKRMGNPKPYVPLSRRKGKKPVIVAVNGLAVGGGCEICVNSDLVIASKAAYFGLPEVKRGLSPIAGALPRLIRTIGLQRANELALTGRNLSADEAYSWGLVNKVVPEGESVVDEAIKYASAIAENSPDSIICTRAGIRQGWEDAAVEDAVQLTLTREFAALQEGENILEGLRAFGEKRKPQWKPSKL</sequence>
<comment type="subcellular location">
    <subcellularLocation>
        <location evidence="1">Peroxisome</location>
    </subcellularLocation>
</comment>
<evidence type="ECO:0000256" key="6">
    <source>
        <dbReference type="ARBA" id="ARBA00023239"/>
    </source>
</evidence>
<keyword evidence="6" id="KW-0456">Lyase</keyword>
<evidence type="ECO:0008006" key="9">
    <source>
        <dbReference type="Google" id="ProtNLM"/>
    </source>
</evidence>
<evidence type="ECO:0000313" key="7">
    <source>
        <dbReference type="EMBL" id="KAF9887409.1"/>
    </source>
</evidence>
<dbReference type="SUPFAM" id="SSF52096">
    <property type="entry name" value="ClpP/crotonase"/>
    <property type="match status" value="1"/>
</dbReference>